<accession>A0A0D2M6S8</accession>
<evidence type="ECO:0000313" key="3">
    <source>
        <dbReference type="Proteomes" id="UP000054270"/>
    </source>
</evidence>
<feature type="transmembrane region" description="Helical" evidence="1">
    <location>
        <begin position="501"/>
        <end position="520"/>
    </location>
</feature>
<dbReference type="AlphaFoldDB" id="A0A0D2M6S8"/>
<dbReference type="Proteomes" id="UP000054270">
    <property type="component" value="Unassembled WGS sequence"/>
</dbReference>
<keyword evidence="1" id="KW-1133">Transmembrane helix</keyword>
<feature type="transmembrane region" description="Helical" evidence="1">
    <location>
        <begin position="28"/>
        <end position="52"/>
    </location>
</feature>
<dbReference type="OMA" id="PNISAIH"/>
<dbReference type="EMBL" id="KN817583">
    <property type="protein sequence ID" value="KJA18913.1"/>
    <property type="molecule type" value="Genomic_DNA"/>
</dbReference>
<proteinExistence type="predicted"/>
<feature type="transmembrane region" description="Helical" evidence="1">
    <location>
        <begin position="654"/>
        <end position="674"/>
    </location>
</feature>
<evidence type="ECO:0000256" key="1">
    <source>
        <dbReference type="SAM" id="Phobius"/>
    </source>
</evidence>
<feature type="transmembrane region" description="Helical" evidence="1">
    <location>
        <begin position="527"/>
        <end position="547"/>
    </location>
</feature>
<feature type="transmembrane region" description="Helical" evidence="1">
    <location>
        <begin position="620"/>
        <end position="639"/>
    </location>
</feature>
<protein>
    <submittedName>
        <fullName evidence="2">Uncharacterized protein</fullName>
    </submittedName>
</protein>
<dbReference type="OrthoDB" id="2548253at2759"/>
<organism evidence="2 3">
    <name type="scientific">Hypholoma sublateritium (strain FD-334 SS-4)</name>
    <dbReference type="NCBI Taxonomy" id="945553"/>
    <lineage>
        <taxon>Eukaryota</taxon>
        <taxon>Fungi</taxon>
        <taxon>Dikarya</taxon>
        <taxon>Basidiomycota</taxon>
        <taxon>Agaricomycotina</taxon>
        <taxon>Agaricomycetes</taxon>
        <taxon>Agaricomycetidae</taxon>
        <taxon>Agaricales</taxon>
        <taxon>Agaricineae</taxon>
        <taxon>Strophariaceae</taxon>
        <taxon>Hypholoma</taxon>
    </lineage>
</organism>
<gene>
    <name evidence="2" type="ORF">HYPSUDRAFT_205001</name>
</gene>
<keyword evidence="3" id="KW-1185">Reference proteome</keyword>
<name>A0A0D2M6S8_HYPSF</name>
<keyword evidence="1" id="KW-0812">Transmembrane</keyword>
<sequence length="752" mass="83571">MSQPSHASNFQLDPGVPRRKSRLAVHSVLKALFVLGCLWAVYVVASAVYAGVRSRNAPHPTLYQDMDVPYKPSDVVRPLLDAKQTFSVVATVWARDPEFGGEDVSSVGSADAKAQGDLVQGGPVLHERAIFSDTIFRDLRLESETRDIQTAVKLKIPTSIFLNSKLWNYDLRASFVLIPDTPSPLDHAVNYSSWIPSGVNFPSVRPWTDSHLPSIQDQIVDSYGVFIPLLAFMPINSTCPKPSIAIKSAQQMIPAPQDSDSEDDMDDMDIPALSHPEHARTNFIKSYASTDSHSVLDAHPYIVTRSHVRVVDMVRLYNRTAYVKHHHELQSNSCGGRLVDNTLSDWRLCHKDFSTNGNGETRVKLRKFDPNSQQMHVEWAYGPYLSLFESAWGPLDLVKVPVKREQCDEAKSPSPNISAIHEGKAEDTYMNVQWNVVFSIVSPGQLFLADSMALAVSVYNMKHTLETEAERQKVQSRVEYLNALGGHKFNEDSHPRLHSTLYVLCITTSIISGIFAFHYWLTRTSTVGISIQGSALIAVASLLHIQSSGSGDLKKKQSVSEWLFVLLVGKLPLALTDIFILKAILRVELGWHKRWIPILRILPATHLERASSRIEARIPWIYKALAFAVLSTAFSYNQILSLFSLTPFDAQETLVTSVFSFPALVLGPALQILFNSRSKTFAGLYRPNAPLLLLETLFGAAKALPIIVGNIPSAKGMSLFGTTKLMLHLVLTYQAAVYSPVNDLEEEDQSTL</sequence>
<feature type="transmembrane region" description="Helical" evidence="1">
    <location>
        <begin position="562"/>
        <end position="585"/>
    </location>
</feature>
<keyword evidence="1" id="KW-0472">Membrane</keyword>
<evidence type="ECO:0000313" key="2">
    <source>
        <dbReference type="EMBL" id="KJA18913.1"/>
    </source>
</evidence>
<reference evidence="3" key="1">
    <citation type="submission" date="2014-04" db="EMBL/GenBank/DDBJ databases">
        <title>Evolutionary Origins and Diversification of the Mycorrhizal Mutualists.</title>
        <authorList>
            <consortium name="DOE Joint Genome Institute"/>
            <consortium name="Mycorrhizal Genomics Consortium"/>
            <person name="Kohler A."/>
            <person name="Kuo A."/>
            <person name="Nagy L.G."/>
            <person name="Floudas D."/>
            <person name="Copeland A."/>
            <person name="Barry K.W."/>
            <person name="Cichocki N."/>
            <person name="Veneault-Fourrey C."/>
            <person name="LaButti K."/>
            <person name="Lindquist E.A."/>
            <person name="Lipzen A."/>
            <person name="Lundell T."/>
            <person name="Morin E."/>
            <person name="Murat C."/>
            <person name="Riley R."/>
            <person name="Ohm R."/>
            <person name="Sun H."/>
            <person name="Tunlid A."/>
            <person name="Henrissat B."/>
            <person name="Grigoriev I.V."/>
            <person name="Hibbett D.S."/>
            <person name="Martin F."/>
        </authorList>
    </citation>
    <scope>NUCLEOTIDE SEQUENCE [LARGE SCALE GENOMIC DNA]</scope>
    <source>
        <strain evidence="3">FD-334 SS-4</strain>
    </source>
</reference>